<reference evidence="1 2" key="1">
    <citation type="submission" date="2019-07" db="EMBL/GenBank/DDBJ databases">
        <title>Genome sequence of 2 isolates from Red Sea Mangroves.</title>
        <authorList>
            <person name="Sefrji F."/>
            <person name="Michoud G."/>
            <person name="Merlino G."/>
            <person name="Daffonchio D."/>
        </authorList>
    </citation>
    <scope>NUCLEOTIDE SEQUENCE [LARGE SCALE GENOMIC DNA]</scope>
    <source>
        <strain evidence="1 2">R1DC41</strain>
    </source>
</reference>
<accession>A0A7S8C9H9</accession>
<keyword evidence="2" id="KW-1185">Reference proteome</keyword>
<name>A0A7S8C9H9_9BACI</name>
<dbReference type="EMBL" id="CP049742">
    <property type="protein sequence ID" value="QPC45854.1"/>
    <property type="molecule type" value="Genomic_DNA"/>
</dbReference>
<proteinExistence type="predicted"/>
<protein>
    <submittedName>
        <fullName evidence="1">Uncharacterized protein</fullName>
    </submittedName>
</protein>
<dbReference type="AlphaFoldDB" id="A0A7S8C9H9"/>
<dbReference type="Proteomes" id="UP000593626">
    <property type="component" value="Chromosome"/>
</dbReference>
<evidence type="ECO:0000313" key="2">
    <source>
        <dbReference type="Proteomes" id="UP000593626"/>
    </source>
</evidence>
<organism evidence="1 2">
    <name type="scientific">Mangrovibacillus cuniculi</name>
    <dbReference type="NCBI Taxonomy" id="2593652"/>
    <lineage>
        <taxon>Bacteria</taxon>
        <taxon>Bacillati</taxon>
        <taxon>Bacillota</taxon>
        <taxon>Bacilli</taxon>
        <taxon>Bacillales</taxon>
        <taxon>Bacillaceae</taxon>
        <taxon>Mangrovibacillus</taxon>
    </lineage>
</organism>
<gene>
    <name evidence="1" type="ORF">G8O30_02220</name>
</gene>
<dbReference type="KEGG" id="mcui:G8O30_02220"/>
<sequence>MKKKKIALSLILVLLIISLWFNGTILQKQTGLKEWEESTYNQLVSKLYMGGQLLGYETPWYEQAKASLEIGEAAVVLNQWIVYSEKTGKKVGIHEKEVAKYLRYSADVLIDADNQTENDVAKVEKYVKSVADMLRLQLGENGTIGDITEENKEEIFKELYELIQV</sequence>
<evidence type="ECO:0000313" key="1">
    <source>
        <dbReference type="EMBL" id="QPC45854.1"/>
    </source>
</evidence>
<dbReference type="RefSeq" id="WP_239673372.1">
    <property type="nucleotide sequence ID" value="NZ_CP049742.1"/>
</dbReference>